<organism evidence="2 3">
    <name type="scientific">Parascedosporium putredinis</name>
    <dbReference type="NCBI Taxonomy" id="1442378"/>
    <lineage>
        <taxon>Eukaryota</taxon>
        <taxon>Fungi</taxon>
        <taxon>Dikarya</taxon>
        <taxon>Ascomycota</taxon>
        <taxon>Pezizomycotina</taxon>
        <taxon>Sordariomycetes</taxon>
        <taxon>Hypocreomycetidae</taxon>
        <taxon>Microascales</taxon>
        <taxon>Microascaceae</taxon>
        <taxon>Parascedosporium</taxon>
    </lineage>
</organism>
<comment type="caution">
    <text evidence="2">The sequence shown here is derived from an EMBL/GenBank/DDBJ whole genome shotgun (WGS) entry which is preliminary data.</text>
</comment>
<evidence type="ECO:0000313" key="2">
    <source>
        <dbReference type="EMBL" id="CAI4220003.1"/>
    </source>
</evidence>
<reference evidence="2" key="1">
    <citation type="submission" date="2022-11" db="EMBL/GenBank/DDBJ databases">
        <authorList>
            <person name="Scott C."/>
            <person name="Bruce N."/>
        </authorList>
    </citation>
    <scope>NUCLEOTIDE SEQUENCE</scope>
</reference>
<dbReference type="EMBL" id="CALLCH030000021">
    <property type="protein sequence ID" value="CAI4220003.1"/>
    <property type="molecule type" value="Genomic_DNA"/>
</dbReference>
<keyword evidence="3" id="KW-1185">Reference proteome</keyword>
<sequence>MSASLVLRPIAARFTAPSALPTDSSRRPRAASLRLGPETRGKPGAPRFSLRSVASTPRGRAYLILGFGVLAGLETYAWTKFGPSILGWDKGEKA</sequence>
<feature type="region of interest" description="Disordered" evidence="1">
    <location>
        <begin position="18"/>
        <end position="50"/>
    </location>
</feature>
<dbReference type="Proteomes" id="UP000838763">
    <property type="component" value="Unassembled WGS sequence"/>
</dbReference>
<evidence type="ECO:0000313" key="3">
    <source>
        <dbReference type="Proteomes" id="UP000838763"/>
    </source>
</evidence>
<dbReference type="AlphaFoldDB" id="A0A9P1MGM1"/>
<evidence type="ECO:0000256" key="1">
    <source>
        <dbReference type="SAM" id="MobiDB-lite"/>
    </source>
</evidence>
<protein>
    <submittedName>
        <fullName evidence="2">Uncharacterized protein</fullName>
    </submittedName>
</protein>
<accession>A0A9P1MGM1</accession>
<gene>
    <name evidence="2" type="ORF">PPNO1_LOCUS9543</name>
</gene>
<proteinExistence type="predicted"/>
<name>A0A9P1MGM1_9PEZI</name>